<feature type="compositionally biased region" description="Polar residues" evidence="8">
    <location>
        <begin position="248"/>
        <end position="265"/>
    </location>
</feature>
<feature type="region of interest" description="Disordered" evidence="8">
    <location>
        <begin position="914"/>
        <end position="935"/>
    </location>
</feature>
<feature type="compositionally biased region" description="Polar residues" evidence="8">
    <location>
        <begin position="1496"/>
        <end position="1506"/>
    </location>
</feature>
<feature type="region of interest" description="Disordered" evidence="8">
    <location>
        <begin position="245"/>
        <end position="273"/>
    </location>
</feature>
<feature type="compositionally biased region" description="Polar residues" evidence="8">
    <location>
        <begin position="1421"/>
        <end position="1434"/>
    </location>
</feature>
<sequence>MDLLRIYGDHSSSDSGASRIEWILRGCIEDILQAMSNMEMVIRTLPKKRKFIPSEIEEPESNPVCTPVSVVCMPHVMDWRINRTEEEIPKKQNAVDLSEWCGHRVLAKQGDWYYPGVILQARGSDIVVELDGKRDEPVELTDVLATECYDVIGDAAPSVNQLTLGTRVCVRHDQSQFVEGVVWSIGEGKQVRFNVAVLGENPREITVNRADLRLLRPPWYEELEHVEPTFPSHETAVQQPAEFFHASSPPQLNTPVSVCTPQSNGRHYDDLGESDDELRREDIMFPAENEKLSGSSKRSSMQSRGSSSSSITPRSQSTTPRSQAATPHKYKKGDIVVNPNGVRKKFNGKQWRRLCSFCSKDPCKRESQRRGYCSRHLNLEGNSLRRESNFPRSNSKGDGEDTSRDSEISPNCGDRRITSKFDQDERDAATMLVAMGSSRSTPAFSPNGHGSSPLNMQSPITIGPRQNVFMPITTPSHLTKRNSPSLGSSYISNNYNPQPVIRPELVRPVQSTTSVIRLSPVPRPWTPVVTEQQSSVILQHALTGTSTEPVNEQETNQQLPGPLYCLLPQTPEKNVMIIKNEIHNNEKTKDIQTQLQRPVIHVQSTPTIRVAPSNNNVKNLAANIPTSGPVIVKPTQLVPVLPAAANQSVVKRTGPPVTSVSTIVPQSPQPIIVKQQVTTNSIILNNKETVPVQPPPPQIVPCSNQDLNILQQSPQAQPLKVPPQTNQSYYIPWHSIVPILPANSGPVSPPDSELSPPLSAPPVPNIISSQVPAPVLDIVDDEGDPEPLLAPTEDDDDVFETEPIETPNNMNATDVNNGNKRRSQSLSSLQTSKESAAKNKERIRRPMNAFMIFSKKHRSVVHKQHPNQDNRTVSKILGGWWYALGPEQKKKYHELASEVKEAHFKAHPDWKWCSKDRRKSSTGSGRSKLSSTGDIEEVIDVPISPHTPHSPQQAHDPLRITTVDQETADISDDDQMVICEEPPPEIDLKCKEKVTDSDSESHSDLDNTLENRSAFPQQCFSSSEVTCRPKPIKAKITNDNGPKFSPVSTTSVLNYPYHTPMNPQGVSEFKPTGGAFKTMPASPKVIKTEVKTENSENSHNWSSGSFAINQKVENLPSPAFSLNNDSANWINTAVKNSAVTTKTAPTLTILKPQMKQTGIIQVGDILNQSSQFQGQPLTFTIFNPNLGGQSTTLRLTNEADRSHPVVIVPSSTSDHSVQYVYMAQSSFQIPVSDTNGRGVAIQPLQLVPKSATQSVIVSQAQSRSMMQNEQIQTPTASNTSSVSYNTGNLVKVDKDTKINTKVIKSPSEVPSSPHGNNSDSSSSTEIKREFKLAPTPAQLGKAPLQRRQSMAIASAVNQQSNEVATILTTEDQASEPLASPMHRKSIFKKNQDKDGMDRVLTQVHFEKKFSSLPQFKPEEGQSPSAISVPSSPRFSNYHKKRSNAHRSSVDEESEVETPQSCTSKIGDKAIVGNSFFGPDFNIDVAKDMTEMDEASSPRTPKTPSTGRDSEKGHRKVLEERRQLVLQLFREQETWFPTNEATTTFQAQHSDLFPNRSTLQLKIREVRQKLMASSANSPLTLAEPSRVSYNS</sequence>
<feature type="compositionally biased region" description="Acidic residues" evidence="8">
    <location>
        <begin position="792"/>
        <end position="803"/>
    </location>
</feature>
<feature type="compositionally biased region" description="Low complexity" evidence="8">
    <location>
        <begin position="1310"/>
        <end position="1323"/>
    </location>
</feature>
<dbReference type="Pfam" id="PF16090">
    <property type="entry name" value="DUF4819"/>
    <property type="match status" value="1"/>
</dbReference>
<dbReference type="PROSITE" id="PS50118">
    <property type="entry name" value="HMG_BOX_2"/>
    <property type="match status" value="1"/>
</dbReference>
<dbReference type="InterPro" id="IPR009071">
    <property type="entry name" value="HMG_box_dom"/>
</dbReference>
<dbReference type="CDD" id="cd21990">
    <property type="entry name" value="HMG-box_CIC-like"/>
    <property type="match status" value="1"/>
</dbReference>
<dbReference type="InterPro" id="IPR032147">
    <property type="entry name" value="Cic_dom"/>
</dbReference>
<keyword evidence="1" id="KW-0678">Repressor</keyword>
<dbReference type="Proteomes" id="UP001458880">
    <property type="component" value="Unassembled WGS sequence"/>
</dbReference>
<dbReference type="PANTHER" id="PTHR13059">
    <property type="entry name" value="HMG-BOX TRANSCRIPTION FACTOR BBX"/>
    <property type="match status" value="1"/>
</dbReference>
<keyword evidence="2" id="KW-0597">Phosphoprotein</keyword>
<dbReference type="GO" id="GO:0005634">
    <property type="term" value="C:nucleus"/>
    <property type="evidence" value="ECO:0007669"/>
    <property type="project" value="UniProtKB-UniRule"/>
</dbReference>
<feature type="compositionally biased region" description="Basic and acidic residues" evidence="8">
    <location>
        <begin position="993"/>
        <end position="1005"/>
    </location>
</feature>
<feature type="region of interest" description="Disordered" evidence="8">
    <location>
        <begin position="1302"/>
        <end position="1326"/>
    </location>
</feature>
<keyword evidence="6 7" id="KW-0539">Nucleus</keyword>
<evidence type="ECO:0000313" key="10">
    <source>
        <dbReference type="EMBL" id="KAK9751855.1"/>
    </source>
</evidence>
<feature type="region of interest" description="Disordered" evidence="8">
    <location>
        <begin position="285"/>
        <end position="341"/>
    </location>
</feature>
<feature type="compositionally biased region" description="Polar residues" evidence="8">
    <location>
        <begin position="806"/>
        <end position="818"/>
    </location>
</feature>
<protein>
    <recommendedName>
        <fullName evidence="9">HMG box domain-containing protein</fullName>
    </recommendedName>
</protein>
<feature type="compositionally biased region" description="Low complexity" evidence="8">
    <location>
        <begin position="293"/>
        <end position="323"/>
    </location>
</feature>
<dbReference type="PANTHER" id="PTHR13059:SF13">
    <property type="entry name" value="PROTEIN CAPICUA HOMOLOG"/>
    <property type="match status" value="1"/>
</dbReference>
<gene>
    <name evidence="10" type="ORF">QE152_g4733</name>
</gene>
<organism evidence="10 11">
    <name type="scientific">Popillia japonica</name>
    <name type="common">Japanese beetle</name>
    <dbReference type="NCBI Taxonomy" id="7064"/>
    <lineage>
        <taxon>Eukaryota</taxon>
        <taxon>Metazoa</taxon>
        <taxon>Ecdysozoa</taxon>
        <taxon>Arthropoda</taxon>
        <taxon>Hexapoda</taxon>
        <taxon>Insecta</taxon>
        <taxon>Pterygota</taxon>
        <taxon>Neoptera</taxon>
        <taxon>Endopterygota</taxon>
        <taxon>Coleoptera</taxon>
        <taxon>Polyphaga</taxon>
        <taxon>Scarabaeiformia</taxon>
        <taxon>Scarabaeidae</taxon>
        <taxon>Rutelinae</taxon>
        <taxon>Popillia</taxon>
    </lineage>
</organism>
<dbReference type="InterPro" id="IPR036910">
    <property type="entry name" value="HMG_box_dom_sf"/>
</dbReference>
<evidence type="ECO:0000256" key="1">
    <source>
        <dbReference type="ARBA" id="ARBA00022491"/>
    </source>
</evidence>
<dbReference type="InterPro" id="IPR058607">
    <property type="entry name" value="HMG-box_Cic-like"/>
</dbReference>
<reference evidence="10 11" key="1">
    <citation type="journal article" date="2024" name="BMC Genomics">
        <title>De novo assembly and annotation of Popillia japonica's genome with initial clues to its potential as an invasive pest.</title>
        <authorList>
            <person name="Cucini C."/>
            <person name="Boschi S."/>
            <person name="Funari R."/>
            <person name="Cardaioli E."/>
            <person name="Iannotti N."/>
            <person name="Marturano G."/>
            <person name="Paoli F."/>
            <person name="Bruttini M."/>
            <person name="Carapelli A."/>
            <person name="Frati F."/>
            <person name="Nardi F."/>
        </authorList>
    </citation>
    <scope>NUCLEOTIDE SEQUENCE [LARGE SCALE GENOMIC DNA]</scope>
    <source>
        <strain evidence="10">DMR45628</strain>
    </source>
</reference>
<feature type="region of interest" description="Disordered" evidence="8">
    <location>
        <begin position="384"/>
        <end position="423"/>
    </location>
</feature>
<feature type="region of interest" description="Disordered" evidence="8">
    <location>
        <begin position="1490"/>
        <end position="1515"/>
    </location>
</feature>
<dbReference type="Pfam" id="PF25981">
    <property type="entry name" value="HTH_Cic_C"/>
    <property type="match status" value="1"/>
</dbReference>
<feature type="region of interest" description="Disordered" evidence="8">
    <location>
        <begin position="1258"/>
        <end position="1284"/>
    </location>
</feature>
<dbReference type="Gene3D" id="1.10.30.10">
    <property type="entry name" value="High mobility group box domain"/>
    <property type="match status" value="1"/>
</dbReference>
<evidence type="ECO:0000256" key="3">
    <source>
        <dbReference type="ARBA" id="ARBA00023015"/>
    </source>
</evidence>
<feature type="compositionally biased region" description="Low complexity" evidence="8">
    <location>
        <begin position="824"/>
        <end position="834"/>
    </location>
</feature>
<keyword evidence="5" id="KW-0804">Transcription</keyword>
<feature type="domain" description="HMG box" evidence="9">
    <location>
        <begin position="843"/>
        <end position="911"/>
    </location>
</feature>
<evidence type="ECO:0000313" key="11">
    <source>
        <dbReference type="Proteomes" id="UP001458880"/>
    </source>
</evidence>
<name>A0AAW1N1B0_POPJA</name>
<evidence type="ECO:0000259" key="9">
    <source>
        <dbReference type="PROSITE" id="PS50118"/>
    </source>
</evidence>
<dbReference type="GO" id="GO:0000977">
    <property type="term" value="F:RNA polymerase II transcription regulatory region sequence-specific DNA binding"/>
    <property type="evidence" value="ECO:0007669"/>
    <property type="project" value="TreeGrafter"/>
</dbReference>
<feature type="region of interest" description="Disordered" evidence="8">
    <location>
        <begin position="1370"/>
        <end position="1395"/>
    </location>
</feature>
<evidence type="ECO:0000256" key="8">
    <source>
        <dbReference type="SAM" id="MobiDB-lite"/>
    </source>
</evidence>
<evidence type="ECO:0000256" key="4">
    <source>
        <dbReference type="ARBA" id="ARBA00023125"/>
    </source>
</evidence>
<dbReference type="InterPro" id="IPR052412">
    <property type="entry name" value="CC-Dev_Transcription_Reg"/>
</dbReference>
<dbReference type="SUPFAM" id="SSF47095">
    <property type="entry name" value="HMG-box"/>
    <property type="match status" value="1"/>
</dbReference>
<dbReference type="Pfam" id="PF00505">
    <property type="entry name" value="HMG_box"/>
    <property type="match status" value="1"/>
</dbReference>
<accession>A0AAW1N1B0</accession>
<feature type="compositionally biased region" description="Polar residues" evidence="8">
    <location>
        <begin position="1006"/>
        <end position="1015"/>
    </location>
</feature>
<evidence type="ECO:0000256" key="6">
    <source>
        <dbReference type="ARBA" id="ARBA00023242"/>
    </source>
</evidence>
<dbReference type="FunFam" id="1.10.30.10:FF:000010">
    <property type="entry name" value="Capicua transcriptional repressor b"/>
    <property type="match status" value="1"/>
</dbReference>
<evidence type="ECO:0000256" key="5">
    <source>
        <dbReference type="ARBA" id="ARBA00023163"/>
    </source>
</evidence>
<dbReference type="InterPro" id="IPR058606">
    <property type="entry name" value="HTH_Cic_C"/>
</dbReference>
<evidence type="ECO:0000256" key="2">
    <source>
        <dbReference type="ARBA" id="ARBA00022553"/>
    </source>
</evidence>
<feature type="compositionally biased region" description="Low complexity" evidence="8">
    <location>
        <begin position="921"/>
        <end position="933"/>
    </location>
</feature>
<keyword evidence="11" id="KW-1185">Reference proteome</keyword>
<dbReference type="SMART" id="SM00398">
    <property type="entry name" value="HMG"/>
    <property type="match status" value="1"/>
</dbReference>
<keyword evidence="3" id="KW-0805">Transcription regulation</keyword>
<evidence type="ECO:0000256" key="7">
    <source>
        <dbReference type="PROSITE-ProRule" id="PRU00267"/>
    </source>
</evidence>
<proteinExistence type="predicted"/>
<feature type="region of interest" description="Disordered" evidence="8">
    <location>
        <begin position="1411"/>
        <end position="1461"/>
    </location>
</feature>
<dbReference type="GO" id="GO:0000981">
    <property type="term" value="F:DNA-binding transcription factor activity, RNA polymerase II-specific"/>
    <property type="evidence" value="ECO:0007669"/>
    <property type="project" value="TreeGrafter"/>
</dbReference>
<comment type="caution">
    <text evidence="10">The sequence shown here is derived from an EMBL/GenBank/DDBJ whole genome shotgun (WGS) entry which is preliminary data.</text>
</comment>
<keyword evidence="4 7" id="KW-0238">DNA-binding</keyword>
<feature type="region of interest" description="Disordered" evidence="8">
    <location>
        <begin position="993"/>
        <end position="1015"/>
    </location>
</feature>
<feature type="DNA-binding region" description="HMG box" evidence="7">
    <location>
        <begin position="843"/>
        <end position="911"/>
    </location>
</feature>
<feature type="region of interest" description="Disordered" evidence="8">
    <location>
        <begin position="779"/>
        <end position="845"/>
    </location>
</feature>
<dbReference type="EMBL" id="JASPKY010000025">
    <property type="protein sequence ID" value="KAK9751855.1"/>
    <property type="molecule type" value="Genomic_DNA"/>
</dbReference>